<gene>
    <name evidence="2" type="ORF">K461DRAFT_289202</name>
</gene>
<feature type="compositionally biased region" description="Low complexity" evidence="1">
    <location>
        <begin position="239"/>
        <end position="268"/>
    </location>
</feature>
<feature type="region of interest" description="Disordered" evidence="1">
    <location>
        <begin position="86"/>
        <end position="141"/>
    </location>
</feature>
<keyword evidence="3" id="KW-1185">Reference proteome</keyword>
<feature type="compositionally biased region" description="Acidic residues" evidence="1">
    <location>
        <begin position="334"/>
        <end position="346"/>
    </location>
</feature>
<feature type="compositionally biased region" description="Basic and acidic residues" evidence="1">
    <location>
        <begin position="316"/>
        <end position="327"/>
    </location>
</feature>
<comment type="caution">
    <text evidence="2">The sequence shown here is derived from an EMBL/GenBank/DDBJ whole genome shotgun (WGS) entry which is preliminary data.</text>
</comment>
<sequence length="360" mass="38756">MFATRHNQENVTHLHQTTAATKPLNQALSKTPGPKANAPKTPFRNRNDENASHTVLKTGAGKVKANLFATPAPGKPRAVLGAKTTNAKAVQTPGQGAKTGQKPAAPPSTQKVSPRLKRSKVRIHQPSPSATVDEADDSAPEVEYCPPPRILTPPLPNHPDDLHELPLEDLFSQERFLRNIFANPVPSQASDRLDRAREARIESMNRSAAAALELENMTFTDPELEALRQETVKPTAQRPAPATLSSRSAAAALARPTPSFAAPTAAAKQRARDTQSHHAAAAAASRTTVGYARGRQVSGAKRAPLSSAHRAGVVRAPKEGVGRKNVREVVMPSAEEDGEEEEVRDEEFDRLVGEDFVLEF</sequence>
<accession>A0A9P4JDG2</accession>
<organism evidence="2 3">
    <name type="scientific">Myriangium duriaei CBS 260.36</name>
    <dbReference type="NCBI Taxonomy" id="1168546"/>
    <lineage>
        <taxon>Eukaryota</taxon>
        <taxon>Fungi</taxon>
        <taxon>Dikarya</taxon>
        <taxon>Ascomycota</taxon>
        <taxon>Pezizomycotina</taxon>
        <taxon>Dothideomycetes</taxon>
        <taxon>Dothideomycetidae</taxon>
        <taxon>Myriangiales</taxon>
        <taxon>Myriangiaceae</taxon>
        <taxon>Myriangium</taxon>
    </lineage>
</organism>
<reference evidence="2" key="1">
    <citation type="journal article" date="2020" name="Stud. Mycol.">
        <title>101 Dothideomycetes genomes: a test case for predicting lifestyles and emergence of pathogens.</title>
        <authorList>
            <person name="Haridas S."/>
            <person name="Albert R."/>
            <person name="Binder M."/>
            <person name="Bloem J."/>
            <person name="Labutti K."/>
            <person name="Salamov A."/>
            <person name="Andreopoulos B."/>
            <person name="Baker S."/>
            <person name="Barry K."/>
            <person name="Bills G."/>
            <person name="Bluhm B."/>
            <person name="Cannon C."/>
            <person name="Castanera R."/>
            <person name="Culley D."/>
            <person name="Daum C."/>
            <person name="Ezra D."/>
            <person name="Gonzalez J."/>
            <person name="Henrissat B."/>
            <person name="Kuo A."/>
            <person name="Liang C."/>
            <person name="Lipzen A."/>
            <person name="Lutzoni F."/>
            <person name="Magnuson J."/>
            <person name="Mondo S."/>
            <person name="Nolan M."/>
            <person name="Ohm R."/>
            <person name="Pangilinan J."/>
            <person name="Park H.-J."/>
            <person name="Ramirez L."/>
            <person name="Alfaro M."/>
            <person name="Sun H."/>
            <person name="Tritt A."/>
            <person name="Yoshinaga Y."/>
            <person name="Zwiers L.-H."/>
            <person name="Turgeon B."/>
            <person name="Goodwin S."/>
            <person name="Spatafora J."/>
            <person name="Crous P."/>
            <person name="Grigoriev I."/>
        </authorList>
    </citation>
    <scope>NUCLEOTIDE SEQUENCE</scope>
    <source>
        <strain evidence="2">CBS 260.36</strain>
    </source>
</reference>
<feature type="region of interest" description="Disordered" evidence="1">
    <location>
        <begin position="232"/>
        <end position="347"/>
    </location>
</feature>
<dbReference type="AlphaFoldDB" id="A0A9P4JDG2"/>
<dbReference type="EMBL" id="ML996081">
    <property type="protein sequence ID" value="KAF2156829.1"/>
    <property type="molecule type" value="Genomic_DNA"/>
</dbReference>
<proteinExistence type="predicted"/>
<protein>
    <submittedName>
        <fullName evidence="2">Uncharacterized protein</fullName>
    </submittedName>
</protein>
<evidence type="ECO:0000256" key="1">
    <source>
        <dbReference type="SAM" id="MobiDB-lite"/>
    </source>
</evidence>
<feature type="compositionally biased region" description="Polar residues" evidence="1">
    <location>
        <begin position="9"/>
        <end position="29"/>
    </location>
</feature>
<dbReference type="Proteomes" id="UP000799439">
    <property type="component" value="Unassembled WGS sequence"/>
</dbReference>
<feature type="compositionally biased region" description="Basic residues" evidence="1">
    <location>
        <begin position="114"/>
        <end position="123"/>
    </location>
</feature>
<evidence type="ECO:0000313" key="3">
    <source>
        <dbReference type="Proteomes" id="UP000799439"/>
    </source>
</evidence>
<feature type="region of interest" description="Disordered" evidence="1">
    <location>
        <begin position="1"/>
        <end position="59"/>
    </location>
</feature>
<evidence type="ECO:0000313" key="2">
    <source>
        <dbReference type="EMBL" id="KAF2156829.1"/>
    </source>
</evidence>
<name>A0A9P4JDG2_9PEZI</name>
<dbReference type="OrthoDB" id="5327145at2759"/>